<organism evidence="3 4">
    <name type="scientific">Sphingomonas edaphi</name>
    <dbReference type="NCBI Taxonomy" id="2315689"/>
    <lineage>
        <taxon>Bacteria</taxon>
        <taxon>Pseudomonadati</taxon>
        <taxon>Pseudomonadota</taxon>
        <taxon>Alphaproteobacteria</taxon>
        <taxon>Sphingomonadales</taxon>
        <taxon>Sphingomonadaceae</taxon>
        <taxon>Sphingomonas</taxon>
    </lineage>
</organism>
<dbReference type="InterPro" id="IPR051804">
    <property type="entry name" value="Carb_Metab_Reg_Kinase/Isom"/>
</dbReference>
<evidence type="ECO:0008006" key="5">
    <source>
        <dbReference type="Google" id="ProtNLM"/>
    </source>
</evidence>
<keyword evidence="4" id="KW-1185">Reference proteome</keyword>
<dbReference type="CDD" id="cd07010">
    <property type="entry name" value="cupin_PMI_type_I_N_bac"/>
    <property type="match status" value="1"/>
</dbReference>
<dbReference type="PANTHER" id="PTHR42742:SF3">
    <property type="entry name" value="FRUCTOKINASE"/>
    <property type="match status" value="1"/>
</dbReference>
<keyword evidence="1" id="KW-0479">Metal-binding</keyword>
<reference evidence="3 4" key="1">
    <citation type="submission" date="2018-09" db="EMBL/GenBank/DDBJ databases">
        <title>Sphingomonas sp. DAC4.</title>
        <authorList>
            <person name="Seo T."/>
        </authorList>
    </citation>
    <scope>NUCLEOTIDE SEQUENCE [LARGE SCALE GENOMIC DNA]</scope>
    <source>
        <strain evidence="3 4">DAC4</strain>
    </source>
</reference>
<dbReference type="RefSeq" id="WP_119533840.1">
    <property type="nucleotide sequence ID" value="NZ_QXTF01000005.1"/>
</dbReference>
<proteinExistence type="predicted"/>
<dbReference type="Proteomes" id="UP000285023">
    <property type="component" value="Unassembled WGS sequence"/>
</dbReference>
<keyword evidence="2" id="KW-0862">Zinc</keyword>
<evidence type="ECO:0000313" key="4">
    <source>
        <dbReference type="Proteomes" id="UP000285023"/>
    </source>
</evidence>
<dbReference type="PANTHER" id="PTHR42742">
    <property type="entry name" value="TRANSCRIPTIONAL REPRESSOR MPRA"/>
    <property type="match status" value="1"/>
</dbReference>
<accession>A0A418PXI7</accession>
<protein>
    <recommendedName>
        <fullName evidence="5">Phosphoheptose isomerase</fullName>
    </recommendedName>
</protein>
<dbReference type="EMBL" id="QXTF01000005">
    <property type="protein sequence ID" value="RIX26823.1"/>
    <property type="molecule type" value="Genomic_DNA"/>
</dbReference>
<evidence type="ECO:0000256" key="2">
    <source>
        <dbReference type="ARBA" id="ARBA00022833"/>
    </source>
</evidence>
<comment type="caution">
    <text evidence="3">The sequence shown here is derived from an EMBL/GenBank/DDBJ whole genome shotgun (WGS) entry which is preliminary data.</text>
</comment>
<name>A0A418PXI7_9SPHN</name>
<evidence type="ECO:0000313" key="3">
    <source>
        <dbReference type="EMBL" id="RIX26823.1"/>
    </source>
</evidence>
<dbReference type="GO" id="GO:0046872">
    <property type="term" value="F:metal ion binding"/>
    <property type="evidence" value="ECO:0007669"/>
    <property type="project" value="UniProtKB-KW"/>
</dbReference>
<gene>
    <name evidence="3" type="ORF">D3M59_11580</name>
</gene>
<sequence length="262" mass="28973">MLKLTTRIVDKPWGRCGIDPRFAVDPDRQVGEIWFEPPVGMMLDVMAKYLFTTERLSIQVHPDDKLARERGYPRGKDECWIVLDVAADAELGIGTVRDVPAKELMAAARDGSIVDLMDWRQPKRGDFIYNPAGTVHALGPGLTVLEIQQAVDLTYRLYDYGRPRELHLEEAAHAVHARPHSHPLDHHLADESVVLVDGPHFGVAWCVNAPPPLPQGVRDAQVLPIDLPVNDLAAGECGLVEDPSNLASDGRFVLAWSIPHGD</sequence>
<dbReference type="InterPro" id="IPR014710">
    <property type="entry name" value="RmlC-like_jellyroll"/>
</dbReference>
<evidence type="ECO:0000256" key="1">
    <source>
        <dbReference type="ARBA" id="ARBA00022723"/>
    </source>
</evidence>
<dbReference type="InterPro" id="IPR011051">
    <property type="entry name" value="RmlC_Cupin_sf"/>
</dbReference>
<dbReference type="Gene3D" id="2.60.120.10">
    <property type="entry name" value="Jelly Rolls"/>
    <property type="match status" value="1"/>
</dbReference>
<dbReference type="OrthoDB" id="9808275at2"/>
<dbReference type="AlphaFoldDB" id="A0A418PXI7"/>
<dbReference type="SUPFAM" id="SSF51182">
    <property type="entry name" value="RmlC-like cupins"/>
    <property type="match status" value="1"/>
</dbReference>